<dbReference type="EMBL" id="BMLI01000005">
    <property type="protein sequence ID" value="GGN14726.1"/>
    <property type="molecule type" value="Genomic_DNA"/>
</dbReference>
<gene>
    <name evidence="1" type="ORF">GCM10010967_58980</name>
</gene>
<organism evidence="1 2">
    <name type="scientific">Dyadobacter beijingensis</name>
    <dbReference type="NCBI Taxonomy" id="365489"/>
    <lineage>
        <taxon>Bacteria</taxon>
        <taxon>Pseudomonadati</taxon>
        <taxon>Bacteroidota</taxon>
        <taxon>Cytophagia</taxon>
        <taxon>Cytophagales</taxon>
        <taxon>Spirosomataceae</taxon>
        <taxon>Dyadobacter</taxon>
    </lineage>
</organism>
<accession>A0ABQ2IP45</accession>
<name>A0ABQ2IP45_9BACT</name>
<evidence type="ECO:0000313" key="2">
    <source>
        <dbReference type="Proteomes" id="UP000632339"/>
    </source>
</evidence>
<sequence length="99" mass="10780">MKNGITLLIASVLLILCVVQKEARYGTSQRGNVEKIYNSTSDAQKNGQAPEVPAGDQLLTDSQTFEFASADTTSKNEPAARLVNQRLLHISANSKLLNY</sequence>
<protein>
    <submittedName>
        <fullName evidence="1">Uncharacterized protein</fullName>
    </submittedName>
</protein>
<reference evidence="2" key="1">
    <citation type="journal article" date="2019" name="Int. J. Syst. Evol. Microbiol.">
        <title>The Global Catalogue of Microorganisms (GCM) 10K type strain sequencing project: providing services to taxonomists for standard genome sequencing and annotation.</title>
        <authorList>
            <consortium name="The Broad Institute Genomics Platform"/>
            <consortium name="The Broad Institute Genome Sequencing Center for Infectious Disease"/>
            <person name="Wu L."/>
            <person name="Ma J."/>
        </authorList>
    </citation>
    <scope>NUCLEOTIDE SEQUENCE [LARGE SCALE GENOMIC DNA]</scope>
    <source>
        <strain evidence="2">CGMCC 1.6375</strain>
    </source>
</reference>
<dbReference type="Proteomes" id="UP000632339">
    <property type="component" value="Unassembled WGS sequence"/>
</dbReference>
<comment type="caution">
    <text evidence="1">The sequence shown here is derived from an EMBL/GenBank/DDBJ whole genome shotgun (WGS) entry which is preliminary data.</text>
</comment>
<keyword evidence="2" id="KW-1185">Reference proteome</keyword>
<proteinExistence type="predicted"/>
<evidence type="ECO:0000313" key="1">
    <source>
        <dbReference type="EMBL" id="GGN14726.1"/>
    </source>
</evidence>